<name>A0A2P7S2I6_9HYPH</name>
<reference evidence="1 2" key="1">
    <citation type="submission" date="2018-03" db="EMBL/GenBank/DDBJ databases">
        <title>The draft genome of Mesorhizobium soli JCM 19897.</title>
        <authorList>
            <person name="Li L."/>
            <person name="Liu L."/>
            <person name="Liang L."/>
            <person name="Wang T."/>
            <person name="Zhang X."/>
        </authorList>
    </citation>
    <scope>NUCLEOTIDE SEQUENCE [LARGE SCALE GENOMIC DNA]</scope>
    <source>
        <strain evidence="1 2">JCM 19897</strain>
    </source>
</reference>
<dbReference type="RefSeq" id="WP_106726588.1">
    <property type="nucleotide sequence ID" value="NZ_PXYL01000017.1"/>
</dbReference>
<evidence type="ECO:0000313" key="1">
    <source>
        <dbReference type="EMBL" id="PSJ56672.1"/>
    </source>
</evidence>
<evidence type="ECO:0000313" key="2">
    <source>
        <dbReference type="Proteomes" id="UP000240653"/>
    </source>
</evidence>
<proteinExistence type="predicted"/>
<dbReference type="EMBL" id="PXYL01000017">
    <property type="protein sequence ID" value="PSJ56672.1"/>
    <property type="molecule type" value="Genomic_DNA"/>
</dbReference>
<organism evidence="1 2">
    <name type="scientific">Pseudaminobacter soli</name>
    <name type="common">ex Li et al. 2025</name>
    <dbReference type="NCBI Taxonomy" id="1295366"/>
    <lineage>
        <taxon>Bacteria</taxon>
        <taxon>Pseudomonadati</taxon>
        <taxon>Pseudomonadota</taxon>
        <taxon>Alphaproteobacteria</taxon>
        <taxon>Hyphomicrobiales</taxon>
        <taxon>Phyllobacteriaceae</taxon>
        <taxon>Pseudaminobacter</taxon>
    </lineage>
</organism>
<keyword evidence="2" id="KW-1185">Reference proteome</keyword>
<dbReference type="Proteomes" id="UP000240653">
    <property type="component" value="Unassembled WGS sequence"/>
</dbReference>
<dbReference type="OrthoDB" id="8116518at2"/>
<accession>A0A2P7S2I6</accession>
<dbReference type="AlphaFoldDB" id="A0A2P7S2I6"/>
<protein>
    <submittedName>
        <fullName evidence="1">Uncharacterized protein</fullName>
    </submittedName>
</protein>
<gene>
    <name evidence="1" type="ORF">C7I85_24275</name>
</gene>
<comment type="caution">
    <text evidence="1">The sequence shown here is derived from an EMBL/GenBank/DDBJ whole genome shotgun (WGS) entry which is preliminary data.</text>
</comment>
<sequence>MNNVVEAVDEDEPAELSFNEKKGQGSSIATDMIPFGRLSAALIYAVETMHDSHRPRCLITTRSGSIYRWSQITALYEHAKIAT</sequence>